<reference evidence="4 5" key="1">
    <citation type="submission" date="2019-07" db="EMBL/GenBank/DDBJ databases">
        <title>Whole genome shotgun sequence of Cellulomonas soli NBRC 109434.</title>
        <authorList>
            <person name="Hosoyama A."/>
            <person name="Uohara A."/>
            <person name="Ohji S."/>
            <person name="Ichikawa N."/>
        </authorList>
    </citation>
    <scope>NUCLEOTIDE SEQUENCE [LARGE SCALE GENOMIC DNA]</scope>
    <source>
        <strain evidence="4 5">NBRC 109434</strain>
    </source>
</reference>
<sequence length="158" mass="16456">MLRAGEAADLTACVALWLDAFTAREGAAVDGVVERARPKFSRAEAWVVADDGPGGIRGFALATPPGSGLPGDPAEAAVVGLLAVSPAAQGHGLGRHLLHALTADLARRGHRSAALHVLLDNRPAVRLYEDAGWTPWGEPHPHALLGRLAQTYVVDLSV</sequence>
<feature type="domain" description="N-acetyltransferase" evidence="3">
    <location>
        <begin position="1"/>
        <end position="151"/>
    </location>
</feature>
<dbReference type="GO" id="GO:0016747">
    <property type="term" value="F:acyltransferase activity, transferring groups other than amino-acyl groups"/>
    <property type="evidence" value="ECO:0007669"/>
    <property type="project" value="InterPro"/>
</dbReference>
<evidence type="ECO:0000256" key="1">
    <source>
        <dbReference type="ARBA" id="ARBA00022679"/>
    </source>
</evidence>
<evidence type="ECO:0000313" key="5">
    <source>
        <dbReference type="Proteomes" id="UP000321798"/>
    </source>
</evidence>
<name>A0A512PEH5_9CELL</name>
<dbReference type="Pfam" id="PF00583">
    <property type="entry name" value="Acetyltransf_1"/>
    <property type="match status" value="1"/>
</dbReference>
<organism evidence="4 5">
    <name type="scientific">Cellulomonas soli</name>
    <dbReference type="NCBI Taxonomy" id="931535"/>
    <lineage>
        <taxon>Bacteria</taxon>
        <taxon>Bacillati</taxon>
        <taxon>Actinomycetota</taxon>
        <taxon>Actinomycetes</taxon>
        <taxon>Micrococcales</taxon>
        <taxon>Cellulomonadaceae</taxon>
        <taxon>Cellulomonas</taxon>
    </lineage>
</organism>
<keyword evidence="1" id="KW-0808">Transferase</keyword>
<dbReference type="SUPFAM" id="SSF55729">
    <property type="entry name" value="Acyl-CoA N-acyltransferases (Nat)"/>
    <property type="match status" value="1"/>
</dbReference>
<dbReference type="InterPro" id="IPR016181">
    <property type="entry name" value="Acyl_CoA_acyltransferase"/>
</dbReference>
<gene>
    <name evidence="4" type="ORF">CSO01_22880</name>
</gene>
<protein>
    <recommendedName>
        <fullName evidence="3">N-acetyltransferase domain-containing protein</fullName>
    </recommendedName>
</protein>
<dbReference type="AlphaFoldDB" id="A0A512PEH5"/>
<dbReference type="Proteomes" id="UP000321798">
    <property type="component" value="Unassembled WGS sequence"/>
</dbReference>
<dbReference type="Gene3D" id="3.40.630.30">
    <property type="match status" value="1"/>
</dbReference>
<evidence type="ECO:0000259" key="3">
    <source>
        <dbReference type="PROSITE" id="PS51186"/>
    </source>
</evidence>
<dbReference type="InterPro" id="IPR000182">
    <property type="entry name" value="GNAT_dom"/>
</dbReference>
<dbReference type="PANTHER" id="PTHR43420:SF47">
    <property type="entry name" value="N-ACETYLTRANSFERASE DOMAIN-CONTAINING PROTEIN"/>
    <property type="match status" value="1"/>
</dbReference>
<comment type="caution">
    <text evidence="4">The sequence shown here is derived from an EMBL/GenBank/DDBJ whole genome shotgun (WGS) entry which is preliminary data.</text>
</comment>
<dbReference type="InterPro" id="IPR050680">
    <property type="entry name" value="YpeA/RimI_acetyltransf"/>
</dbReference>
<dbReference type="PANTHER" id="PTHR43420">
    <property type="entry name" value="ACETYLTRANSFERASE"/>
    <property type="match status" value="1"/>
</dbReference>
<keyword evidence="5" id="KW-1185">Reference proteome</keyword>
<evidence type="ECO:0000313" key="4">
    <source>
        <dbReference type="EMBL" id="GEP69573.1"/>
    </source>
</evidence>
<keyword evidence="2" id="KW-0012">Acyltransferase</keyword>
<dbReference type="CDD" id="cd04301">
    <property type="entry name" value="NAT_SF"/>
    <property type="match status" value="1"/>
</dbReference>
<dbReference type="EMBL" id="BKAL01000007">
    <property type="protein sequence ID" value="GEP69573.1"/>
    <property type="molecule type" value="Genomic_DNA"/>
</dbReference>
<dbReference type="PROSITE" id="PS51186">
    <property type="entry name" value="GNAT"/>
    <property type="match status" value="1"/>
</dbReference>
<evidence type="ECO:0000256" key="2">
    <source>
        <dbReference type="ARBA" id="ARBA00023315"/>
    </source>
</evidence>
<accession>A0A512PEH5</accession>
<proteinExistence type="predicted"/>